<gene>
    <name evidence="2" type="ORF">E7Z75_01075</name>
</gene>
<proteinExistence type="predicted"/>
<sequence length="333" mass="38239">MEKSNSEIENSENAEDLSNIENIAYIDINGTKMAIELLDSQKYENVEAIPIKSDFFGKKDFITLKKGYEMDLVEIKELENSTVNTVLCKNDSVVPLILIDDDEITGAMQNRIINDTLLIPAQSSINIHVSCTEHGRWHTRGEGEASRTFKPSLYSANHSTRSRKSRASYEERDYQGEVWDSISEFESRSNFKSMTSALNDSYENLKDKQNDYLSKFHIEDGQNGVIFIVNGELKGLELFYNHRIYKEYHEKLCRSYIIEAIVEKKSVDNIDRLELMNLLENISQSEFKSKKSIGLGDNIKFSNDFGSGSGLIWEDELIHMTFFKDFVINEVII</sequence>
<accession>A0A8T3VP51</accession>
<evidence type="ECO:0000313" key="3">
    <source>
        <dbReference type="Proteomes" id="UP000732619"/>
    </source>
</evidence>
<dbReference type="EMBL" id="SUTG01000003">
    <property type="protein sequence ID" value="MBE6511730.1"/>
    <property type="molecule type" value="Genomic_DNA"/>
</dbReference>
<dbReference type="InterPro" id="IPR046699">
    <property type="entry name" value="ARPP-1"/>
</dbReference>
<evidence type="ECO:0000313" key="2">
    <source>
        <dbReference type="EMBL" id="MBE6511730.1"/>
    </source>
</evidence>
<reference evidence="2" key="1">
    <citation type="submission" date="2019-04" db="EMBL/GenBank/DDBJ databases">
        <title>Evolution of Biomass-Degrading Anaerobic Consortia Revealed by Metagenomics.</title>
        <authorList>
            <person name="Peng X."/>
        </authorList>
    </citation>
    <scope>NUCLEOTIDE SEQUENCE</scope>
    <source>
        <strain evidence="2">SIG14</strain>
    </source>
</reference>
<name>A0A8T3VP51_METOL</name>
<protein>
    <submittedName>
        <fullName evidence="2">Tubulin-like protein</fullName>
    </submittedName>
</protein>
<evidence type="ECO:0000259" key="1">
    <source>
        <dbReference type="Pfam" id="PF20208"/>
    </source>
</evidence>
<dbReference type="Pfam" id="PF20208">
    <property type="entry name" value="ARPP-1"/>
    <property type="match status" value="1"/>
</dbReference>
<comment type="caution">
    <text evidence="2">The sequence shown here is derived from an EMBL/GenBank/DDBJ whole genome shotgun (WGS) entry which is preliminary data.</text>
</comment>
<dbReference type="Proteomes" id="UP000732619">
    <property type="component" value="Unassembled WGS sequence"/>
</dbReference>
<organism evidence="2 3">
    <name type="scientific">Methanobrevibacter olleyae</name>
    <dbReference type="NCBI Taxonomy" id="294671"/>
    <lineage>
        <taxon>Archaea</taxon>
        <taxon>Methanobacteriati</taxon>
        <taxon>Methanobacteriota</taxon>
        <taxon>Methanomada group</taxon>
        <taxon>Methanobacteria</taxon>
        <taxon>Methanobacteriales</taxon>
        <taxon>Methanobacteriaceae</taxon>
        <taxon>Methanobrevibacter</taxon>
    </lineage>
</organism>
<feature type="domain" description="ARG and Rhodanese-Phosphatase-superfamily-associated" evidence="1">
    <location>
        <begin position="35"/>
        <end position="323"/>
    </location>
</feature>
<dbReference type="AlphaFoldDB" id="A0A8T3VP51"/>